<name>B4ISK7_DROPE</name>
<evidence type="ECO:0000313" key="1">
    <source>
        <dbReference type="EMBL" id="EDW26106.1"/>
    </source>
</evidence>
<dbReference type="OrthoDB" id="6344756at2759"/>
<keyword evidence="2" id="KW-1185">Reference proteome</keyword>
<dbReference type="AlphaFoldDB" id="B4ISK7"/>
<protein>
    <submittedName>
        <fullName evidence="1">GL20846</fullName>
    </submittedName>
</protein>
<proteinExistence type="predicted"/>
<dbReference type="STRING" id="7234.B4ISK7"/>
<accession>B4ISK7</accession>
<sequence>GPLPGCEPAHCGGQFCSSGIRPCRIGSTGTPFHLGVHFGEGVGVGKANDEEHRGACLRFSQVQSS</sequence>
<feature type="non-terminal residue" evidence="1">
    <location>
        <position position="1"/>
    </location>
</feature>
<organism evidence="2">
    <name type="scientific">Drosophila persimilis</name>
    <name type="common">Fruit fly</name>
    <dbReference type="NCBI Taxonomy" id="7234"/>
    <lineage>
        <taxon>Eukaryota</taxon>
        <taxon>Metazoa</taxon>
        <taxon>Ecdysozoa</taxon>
        <taxon>Arthropoda</taxon>
        <taxon>Hexapoda</taxon>
        <taxon>Insecta</taxon>
        <taxon>Pterygota</taxon>
        <taxon>Neoptera</taxon>
        <taxon>Endopterygota</taxon>
        <taxon>Diptera</taxon>
        <taxon>Brachycera</taxon>
        <taxon>Muscomorpha</taxon>
        <taxon>Ephydroidea</taxon>
        <taxon>Drosophilidae</taxon>
        <taxon>Drosophila</taxon>
        <taxon>Sophophora</taxon>
    </lineage>
</organism>
<gene>
    <name evidence="1" type="primary">Dper\GL20846</name>
    <name evidence="1" type="ORF">Dper_GL20846</name>
</gene>
<dbReference type="HOGENOM" id="CLU_2856258_0_0_1"/>
<reference evidence="1 2" key="1">
    <citation type="journal article" date="2007" name="Nature">
        <title>Evolution of genes and genomes on the Drosophila phylogeny.</title>
        <authorList>
            <consortium name="Drosophila 12 Genomes Consortium"/>
            <person name="Clark A.G."/>
            <person name="Eisen M.B."/>
            <person name="Smith D.R."/>
            <person name="Bergman C.M."/>
            <person name="Oliver B."/>
            <person name="Markow T.A."/>
            <person name="Kaufman T.C."/>
            <person name="Kellis M."/>
            <person name="Gelbart W."/>
            <person name="Iyer V.N."/>
            <person name="Pollard D.A."/>
            <person name="Sackton T.B."/>
            <person name="Larracuente A.M."/>
            <person name="Singh N.D."/>
            <person name="Abad J.P."/>
            <person name="Abt D.N."/>
            <person name="Adryan B."/>
            <person name="Aguade M."/>
            <person name="Akashi H."/>
            <person name="Anderson W.W."/>
            <person name="Aquadro C.F."/>
            <person name="Ardell D.H."/>
            <person name="Arguello R."/>
            <person name="Artieri C.G."/>
            <person name="Barbash D.A."/>
            <person name="Barker D."/>
            <person name="Barsanti P."/>
            <person name="Batterham P."/>
            <person name="Batzoglou S."/>
            <person name="Begun D."/>
            <person name="Bhutkar A."/>
            <person name="Blanco E."/>
            <person name="Bosak S.A."/>
            <person name="Bradley R.K."/>
            <person name="Brand A.D."/>
            <person name="Brent M.R."/>
            <person name="Brooks A.N."/>
            <person name="Brown R.H."/>
            <person name="Butlin R.K."/>
            <person name="Caggese C."/>
            <person name="Calvi B.R."/>
            <person name="Bernardo de Carvalho A."/>
            <person name="Caspi A."/>
            <person name="Castrezana S."/>
            <person name="Celniker S.E."/>
            <person name="Chang J.L."/>
            <person name="Chapple C."/>
            <person name="Chatterji S."/>
            <person name="Chinwalla A."/>
            <person name="Civetta A."/>
            <person name="Clifton S.W."/>
            <person name="Comeron J.M."/>
            <person name="Costello J.C."/>
            <person name="Coyne J.A."/>
            <person name="Daub J."/>
            <person name="David R.G."/>
            <person name="Delcher A.L."/>
            <person name="Delehaunty K."/>
            <person name="Do C.B."/>
            <person name="Ebling H."/>
            <person name="Edwards K."/>
            <person name="Eickbush T."/>
            <person name="Evans J.D."/>
            <person name="Filipski A."/>
            <person name="Findeiss S."/>
            <person name="Freyhult E."/>
            <person name="Fulton L."/>
            <person name="Fulton R."/>
            <person name="Garcia A.C."/>
            <person name="Gardiner A."/>
            <person name="Garfield D.A."/>
            <person name="Garvin B.E."/>
            <person name="Gibson G."/>
            <person name="Gilbert D."/>
            <person name="Gnerre S."/>
            <person name="Godfrey J."/>
            <person name="Good R."/>
            <person name="Gotea V."/>
            <person name="Gravely B."/>
            <person name="Greenberg A.J."/>
            <person name="Griffiths-Jones S."/>
            <person name="Gross S."/>
            <person name="Guigo R."/>
            <person name="Gustafson E.A."/>
            <person name="Haerty W."/>
            <person name="Hahn M.W."/>
            <person name="Halligan D.L."/>
            <person name="Halpern A.L."/>
            <person name="Halter G.M."/>
            <person name="Han M.V."/>
            <person name="Heger A."/>
            <person name="Hillier L."/>
            <person name="Hinrichs A.S."/>
            <person name="Holmes I."/>
            <person name="Hoskins R.A."/>
            <person name="Hubisz M.J."/>
            <person name="Hultmark D."/>
            <person name="Huntley M.A."/>
            <person name="Jaffe D.B."/>
            <person name="Jagadeeshan S."/>
            <person name="Jeck W.R."/>
            <person name="Johnson J."/>
            <person name="Jones C.D."/>
            <person name="Jordan W.C."/>
            <person name="Karpen G.H."/>
            <person name="Kataoka E."/>
            <person name="Keightley P.D."/>
            <person name="Kheradpour P."/>
            <person name="Kirkness E.F."/>
            <person name="Koerich L.B."/>
            <person name="Kristiansen K."/>
            <person name="Kudrna D."/>
            <person name="Kulathinal R.J."/>
            <person name="Kumar S."/>
            <person name="Kwok R."/>
            <person name="Lander E."/>
            <person name="Langley C.H."/>
            <person name="Lapoint R."/>
            <person name="Lazzaro B.P."/>
            <person name="Lee S.J."/>
            <person name="Levesque L."/>
            <person name="Li R."/>
            <person name="Lin C.F."/>
            <person name="Lin M.F."/>
            <person name="Lindblad-Toh K."/>
            <person name="Llopart A."/>
            <person name="Long M."/>
            <person name="Low L."/>
            <person name="Lozovsky E."/>
            <person name="Lu J."/>
            <person name="Luo M."/>
            <person name="Machado C.A."/>
            <person name="Makalowski W."/>
            <person name="Marzo M."/>
            <person name="Matsuda M."/>
            <person name="Matzkin L."/>
            <person name="McAllister B."/>
            <person name="McBride C.S."/>
            <person name="McKernan B."/>
            <person name="McKernan K."/>
            <person name="Mendez-Lago M."/>
            <person name="Minx P."/>
            <person name="Mollenhauer M.U."/>
            <person name="Montooth K."/>
            <person name="Mount S.M."/>
            <person name="Mu X."/>
            <person name="Myers E."/>
            <person name="Negre B."/>
            <person name="Newfeld S."/>
            <person name="Nielsen R."/>
            <person name="Noor M.A."/>
            <person name="O'Grady P."/>
            <person name="Pachter L."/>
            <person name="Papaceit M."/>
            <person name="Parisi M.J."/>
            <person name="Parisi M."/>
            <person name="Parts L."/>
            <person name="Pedersen J.S."/>
            <person name="Pesole G."/>
            <person name="Phillippy A.M."/>
            <person name="Ponting C.P."/>
            <person name="Pop M."/>
            <person name="Porcelli D."/>
            <person name="Powell J.R."/>
            <person name="Prohaska S."/>
            <person name="Pruitt K."/>
            <person name="Puig M."/>
            <person name="Quesneville H."/>
            <person name="Ram K.R."/>
            <person name="Rand D."/>
            <person name="Rasmussen M.D."/>
            <person name="Reed L.K."/>
            <person name="Reenan R."/>
            <person name="Reily A."/>
            <person name="Remington K.A."/>
            <person name="Rieger T.T."/>
            <person name="Ritchie M.G."/>
            <person name="Robin C."/>
            <person name="Rogers Y.H."/>
            <person name="Rohde C."/>
            <person name="Rozas J."/>
            <person name="Rubenfield M.J."/>
            <person name="Ruiz A."/>
            <person name="Russo S."/>
            <person name="Salzberg S.L."/>
            <person name="Sanchez-Gracia A."/>
            <person name="Saranga D.J."/>
            <person name="Sato H."/>
            <person name="Schaeffer S.W."/>
            <person name="Schatz M.C."/>
            <person name="Schlenke T."/>
            <person name="Schwartz R."/>
            <person name="Segarra C."/>
            <person name="Singh R.S."/>
            <person name="Sirot L."/>
            <person name="Sirota M."/>
            <person name="Sisneros N.B."/>
            <person name="Smith C.D."/>
            <person name="Smith T.F."/>
            <person name="Spieth J."/>
            <person name="Stage D.E."/>
            <person name="Stark A."/>
            <person name="Stephan W."/>
            <person name="Strausberg R.L."/>
            <person name="Strempel S."/>
            <person name="Sturgill D."/>
            <person name="Sutton G."/>
            <person name="Sutton G.G."/>
            <person name="Tao W."/>
            <person name="Teichmann S."/>
            <person name="Tobari Y.N."/>
            <person name="Tomimura Y."/>
            <person name="Tsolas J.M."/>
            <person name="Valente V.L."/>
            <person name="Venter E."/>
            <person name="Venter J.C."/>
            <person name="Vicario S."/>
            <person name="Vieira F.G."/>
            <person name="Vilella A.J."/>
            <person name="Villasante A."/>
            <person name="Walenz B."/>
            <person name="Wang J."/>
            <person name="Wasserman M."/>
            <person name="Watts T."/>
            <person name="Wilson D."/>
            <person name="Wilson R.K."/>
            <person name="Wing R.A."/>
            <person name="Wolfner M.F."/>
            <person name="Wong A."/>
            <person name="Wong G.K."/>
            <person name="Wu C.I."/>
            <person name="Wu G."/>
            <person name="Yamamoto D."/>
            <person name="Yang H.P."/>
            <person name="Yang S.P."/>
            <person name="Yorke J.A."/>
            <person name="Yoshida K."/>
            <person name="Zdobnov E."/>
            <person name="Zhang P."/>
            <person name="Zhang Y."/>
            <person name="Zimin A.V."/>
            <person name="Baldwin J."/>
            <person name="Abdouelleil A."/>
            <person name="Abdulkadir J."/>
            <person name="Abebe A."/>
            <person name="Abera B."/>
            <person name="Abreu J."/>
            <person name="Acer S.C."/>
            <person name="Aftuck L."/>
            <person name="Alexander A."/>
            <person name="An P."/>
            <person name="Anderson E."/>
            <person name="Anderson S."/>
            <person name="Arachi H."/>
            <person name="Azer M."/>
            <person name="Bachantsang P."/>
            <person name="Barry A."/>
            <person name="Bayul T."/>
            <person name="Berlin A."/>
            <person name="Bessette D."/>
            <person name="Bloom T."/>
            <person name="Blye J."/>
            <person name="Boguslavskiy L."/>
            <person name="Bonnet C."/>
            <person name="Boukhgalter B."/>
            <person name="Bourzgui I."/>
            <person name="Brown A."/>
            <person name="Cahill P."/>
            <person name="Channer S."/>
            <person name="Cheshatsang Y."/>
            <person name="Chuda L."/>
            <person name="Citroen M."/>
            <person name="Collymore A."/>
            <person name="Cooke P."/>
            <person name="Costello M."/>
            <person name="D'Aco K."/>
            <person name="Daza R."/>
            <person name="De Haan G."/>
            <person name="DeGray S."/>
            <person name="DeMaso C."/>
            <person name="Dhargay N."/>
            <person name="Dooley K."/>
            <person name="Dooley E."/>
            <person name="Doricent M."/>
            <person name="Dorje P."/>
            <person name="Dorjee K."/>
            <person name="Dupes A."/>
            <person name="Elong R."/>
            <person name="Falk J."/>
            <person name="Farina A."/>
            <person name="Faro S."/>
            <person name="Ferguson D."/>
            <person name="Fisher S."/>
            <person name="Foley C.D."/>
            <person name="Franke A."/>
            <person name="Friedrich D."/>
            <person name="Gadbois L."/>
            <person name="Gearin G."/>
            <person name="Gearin C.R."/>
            <person name="Giannoukos G."/>
            <person name="Goode T."/>
            <person name="Graham J."/>
            <person name="Grandbois E."/>
            <person name="Grewal S."/>
            <person name="Gyaltsen K."/>
            <person name="Hafez N."/>
            <person name="Hagos B."/>
            <person name="Hall J."/>
            <person name="Henson C."/>
            <person name="Hollinger A."/>
            <person name="Honan T."/>
            <person name="Huard M.D."/>
            <person name="Hughes L."/>
            <person name="Hurhula B."/>
            <person name="Husby M.E."/>
            <person name="Kamat A."/>
            <person name="Kanga B."/>
            <person name="Kashin S."/>
            <person name="Khazanovich D."/>
            <person name="Kisner P."/>
            <person name="Lance K."/>
            <person name="Lara M."/>
            <person name="Lee W."/>
            <person name="Lennon N."/>
            <person name="Letendre F."/>
            <person name="LeVine R."/>
            <person name="Lipovsky A."/>
            <person name="Liu X."/>
            <person name="Liu J."/>
            <person name="Liu S."/>
            <person name="Lokyitsang T."/>
            <person name="Lokyitsang Y."/>
            <person name="Lubonja R."/>
            <person name="Lui A."/>
            <person name="MacDonald P."/>
            <person name="Magnisalis V."/>
            <person name="Maru K."/>
            <person name="Matthews C."/>
            <person name="McCusker W."/>
            <person name="McDonough S."/>
            <person name="Mehta T."/>
            <person name="Meldrim J."/>
            <person name="Meneus L."/>
            <person name="Mihai O."/>
            <person name="Mihalev A."/>
            <person name="Mihova T."/>
            <person name="Mittelman R."/>
            <person name="Mlenga V."/>
            <person name="Montmayeur A."/>
            <person name="Mulrain L."/>
            <person name="Navidi A."/>
            <person name="Naylor J."/>
            <person name="Negash T."/>
            <person name="Nguyen T."/>
            <person name="Nguyen N."/>
            <person name="Nicol R."/>
            <person name="Norbu C."/>
            <person name="Norbu N."/>
            <person name="Novod N."/>
            <person name="O'Neill B."/>
            <person name="Osman S."/>
            <person name="Markiewicz E."/>
            <person name="Oyono O.L."/>
            <person name="Patti C."/>
            <person name="Phunkhang P."/>
            <person name="Pierre F."/>
            <person name="Priest M."/>
            <person name="Raghuraman S."/>
            <person name="Rege F."/>
            <person name="Reyes R."/>
            <person name="Rise C."/>
            <person name="Rogov P."/>
            <person name="Ross K."/>
            <person name="Ryan E."/>
            <person name="Settipalli S."/>
            <person name="Shea T."/>
            <person name="Sherpa N."/>
            <person name="Shi L."/>
            <person name="Shih D."/>
            <person name="Sparrow T."/>
            <person name="Spaulding J."/>
            <person name="Stalker J."/>
            <person name="Stange-Thomann N."/>
            <person name="Stavropoulos S."/>
            <person name="Stone C."/>
            <person name="Strader C."/>
            <person name="Tesfaye S."/>
            <person name="Thomson T."/>
            <person name="Thoulutsang Y."/>
            <person name="Thoulutsang D."/>
            <person name="Topham K."/>
            <person name="Topping I."/>
            <person name="Tsamla T."/>
            <person name="Vassiliev H."/>
            <person name="Vo A."/>
            <person name="Wangchuk T."/>
            <person name="Wangdi T."/>
            <person name="Weiand M."/>
            <person name="Wilkinson J."/>
            <person name="Wilson A."/>
            <person name="Yadav S."/>
            <person name="Young G."/>
            <person name="Yu Q."/>
            <person name="Zembek L."/>
            <person name="Zhong D."/>
            <person name="Zimmer A."/>
            <person name="Zwirko Z."/>
            <person name="Jaffe D.B."/>
            <person name="Alvarez P."/>
            <person name="Brockman W."/>
            <person name="Butler J."/>
            <person name="Chin C."/>
            <person name="Gnerre S."/>
            <person name="Grabherr M."/>
            <person name="Kleber M."/>
            <person name="Mauceli E."/>
            <person name="MacCallum I."/>
        </authorList>
    </citation>
    <scope>NUCLEOTIDE SEQUENCE [LARGE SCALE GENOMIC DNA]</scope>
    <source>
        <strain evidence="2">MSH-3 / Tucson 14011-0111.49</strain>
    </source>
</reference>
<dbReference type="Proteomes" id="UP000008744">
    <property type="component" value="Unassembled WGS sequence"/>
</dbReference>
<dbReference type="EMBL" id="CH700777">
    <property type="protein sequence ID" value="EDW26106.1"/>
    <property type="molecule type" value="Genomic_DNA"/>
</dbReference>
<evidence type="ECO:0000313" key="2">
    <source>
        <dbReference type="Proteomes" id="UP000008744"/>
    </source>
</evidence>